<comment type="caution">
    <text evidence="1">The sequence shown here is derived from an EMBL/GenBank/DDBJ whole genome shotgun (WGS) entry which is preliminary data.</text>
</comment>
<dbReference type="RefSeq" id="WP_197169331.1">
    <property type="nucleotide sequence ID" value="NZ_SJPT01000006.1"/>
</dbReference>
<dbReference type="Pfam" id="PF10117">
    <property type="entry name" value="McrBC"/>
    <property type="match status" value="1"/>
</dbReference>
<name>A0A5C6CDB0_9BACT</name>
<dbReference type="PANTHER" id="PTHR38733:SF1">
    <property type="entry name" value="TYPE IV METHYL-DIRECTED RESTRICTION ENZYME ECOKMCRBC"/>
    <property type="match status" value="1"/>
</dbReference>
<dbReference type="GO" id="GO:0009307">
    <property type="term" value="P:DNA restriction-modification system"/>
    <property type="evidence" value="ECO:0007669"/>
    <property type="project" value="InterPro"/>
</dbReference>
<dbReference type="PANTHER" id="PTHR38733">
    <property type="entry name" value="PROTEIN MCRC"/>
    <property type="match status" value="1"/>
</dbReference>
<dbReference type="InterPro" id="IPR014407">
    <property type="entry name" value="McrC_bac"/>
</dbReference>
<evidence type="ECO:0000313" key="2">
    <source>
        <dbReference type="Proteomes" id="UP000316304"/>
    </source>
</evidence>
<sequence>MTIHPAAIGAVIEASQIPIQNIYYLLAYAHEQAKFAGDVPVGADECPDALNLIALVLSQRLLRVPRYGMDRRYQDVEEESSRLRGRIDFFASRRRLTQLRGSMICHFDELSIDTPANQIIHATCRMLLASGDALTKKNRELVSLSETLFRGVTPIQVSPTSFQQVRLTRNTNHYRIPIDLCRMLMKLSLPTQSGEKKRFRDLLRTRNTMNRLFEDFIKGFAQFHLPHAKVSKKQVPWNAKGFDGAESVLPKMETDVTIDLFDHKLIIECKFYKDGATTSGASVYDGGGLRSNHLYQLLAYLNHQSVQPGWSKVKGMLLYPTVNEAIDYHFSILGHDVRVRSLDLNQPWQQIEKRLLQILKAGWDDAAEAASLGH</sequence>
<protein>
    <submittedName>
        <fullName evidence="1">5-methylcytosine-specific restriction enzyme subunit McrC</fullName>
    </submittedName>
</protein>
<dbReference type="Proteomes" id="UP000316304">
    <property type="component" value="Unassembled WGS sequence"/>
</dbReference>
<dbReference type="AlphaFoldDB" id="A0A5C6CDB0"/>
<dbReference type="PIRSF" id="PIRSF003109">
    <property type="entry name" value="McrC"/>
    <property type="match status" value="1"/>
</dbReference>
<gene>
    <name evidence="1" type="ORF">Pla52o_39040</name>
</gene>
<evidence type="ECO:0000313" key="1">
    <source>
        <dbReference type="EMBL" id="TWU21717.1"/>
    </source>
</evidence>
<accession>A0A5C6CDB0</accession>
<reference evidence="1 2" key="1">
    <citation type="submission" date="2019-02" db="EMBL/GenBank/DDBJ databases">
        <title>Deep-cultivation of Planctomycetes and their phenomic and genomic characterization uncovers novel biology.</title>
        <authorList>
            <person name="Wiegand S."/>
            <person name="Jogler M."/>
            <person name="Boedeker C."/>
            <person name="Pinto D."/>
            <person name="Vollmers J."/>
            <person name="Rivas-Marin E."/>
            <person name="Kohn T."/>
            <person name="Peeters S.H."/>
            <person name="Heuer A."/>
            <person name="Rast P."/>
            <person name="Oberbeckmann S."/>
            <person name="Bunk B."/>
            <person name="Jeske O."/>
            <person name="Meyerdierks A."/>
            <person name="Storesund J.E."/>
            <person name="Kallscheuer N."/>
            <person name="Luecker S."/>
            <person name="Lage O.M."/>
            <person name="Pohl T."/>
            <person name="Merkel B.J."/>
            <person name="Hornburger P."/>
            <person name="Mueller R.-W."/>
            <person name="Bruemmer F."/>
            <person name="Labrenz M."/>
            <person name="Spormann A.M."/>
            <person name="Op Den Camp H."/>
            <person name="Overmann J."/>
            <person name="Amann R."/>
            <person name="Jetten M.S.M."/>
            <person name="Mascher T."/>
            <person name="Medema M.H."/>
            <person name="Devos D.P."/>
            <person name="Kaster A.-K."/>
            <person name="Ovreas L."/>
            <person name="Rohde M."/>
            <person name="Galperin M.Y."/>
            <person name="Jogler C."/>
        </authorList>
    </citation>
    <scope>NUCLEOTIDE SEQUENCE [LARGE SCALE GENOMIC DNA]</scope>
    <source>
        <strain evidence="1 2">Pla52o</strain>
    </source>
</reference>
<dbReference type="InterPro" id="IPR019292">
    <property type="entry name" value="McrC"/>
</dbReference>
<organism evidence="1 2">
    <name type="scientific">Novipirellula galeiformis</name>
    <dbReference type="NCBI Taxonomy" id="2528004"/>
    <lineage>
        <taxon>Bacteria</taxon>
        <taxon>Pseudomonadati</taxon>
        <taxon>Planctomycetota</taxon>
        <taxon>Planctomycetia</taxon>
        <taxon>Pirellulales</taxon>
        <taxon>Pirellulaceae</taxon>
        <taxon>Novipirellula</taxon>
    </lineage>
</organism>
<proteinExistence type="predicted"/>
<keyword evidence="2" id="KW-1185">Reference proteome</keyword>
<dbReference type="EMBL" id="SJPT01000006">
    <property type="protein sequence ID" value="TWU21717.1"/>
    <property type="molecule type" value="Genomic_DNA"/>
</dbReference>